<name>A0A1Z3HKH3_9CYAN</name>
<dbReference type="Proteomes" id="UP000191901">
    <property type="component" value="Chromosome"/>
</dbReference>
<keyword evidence="2" id="KW-1185">Reference proteome</keyword>
<dbReference type="AlphaFoldDB" id="A0A1Z3HKH3"/>
<dbReference type="KEGG" id="hhg:XM38_017470"/>
<reference evidence="1 2" key="1">
    <citation type="journal article" date="2016" name="Biochim. Biophys. Acta">
        <title>Characterization of red-shifted phycobilisomes isolated from the chlorophyll f-containing cyanobacterium Halomicronema hongdechloris.</title>
        <authorList>
            <person name="Li Y."/>
            <person name="Lin Y."/>
            <person name="Garvey C.J."/>
            <person name="Birch D."/>
            <person name="Corkery R.W."/>
            <person name="Loughlin P.C."/>
            <person name="Scheer H."/>
            <person name="Willows R.D."/>
            <person name="Chen M."/>
        </authorList>
    </citation>
    <scope>NUCLEOTIDE SEQUENCE [LARGE SCALE GENOMIC DNA]</scope>
    <source>
        <strain evidence="1 2">C2206</strain>
    </source>
</reference>
<dbReference type="RefSeq" id="WP_187329333.1">
    <property type="nucleotide sequence ID" value="NZ_CP021983.2"/>
</dbReference>
<gene>
    <name evidence="1" type="ORF">XM38_017470</name>
</gene>
<dbReference type="EMBL" id="CP021983">
    <property type="protein sequence ID" value="ASC70800.1"/>
    <property type="molecule type" value="Genomic_DNA"/>
</dbReference>
<protein>
    <submittedName>
        <fullName evidence="1">Uncharacterized protein</fullName>
    </submittedName>
</protein>
<sequence length="49" mass="5697">MIKIMLPPKTIKPLRNKAAYDFDEQLREWAQEQLKIHDAKIKTEASSNG</sequence>
<accession>A0A1Z3HKH3</accession>
<evidence type="ECO:0000313" key="1">
    <source>
        <dbReference type="EMBL" id="ASC70800.1"/>
    </source>
</evidence>
<proteinExistence type="predicted"/>
<organism evidence="1 2">
    <name type="scientific">Halomicronema hongdechloris C2206</name>
    <dbReference type="NCBI Taxonomy" id="1641165"/>
    <lineage>
        <taxon>Bacteria</taxon>
        <taxon>Bacillati</taxon>
        <taxon>Cyanobacteriota</taxon>
        <taxon>Cyanophyceae</taxon>
        <taxon>Nodosilineales</taxon>
        <taxon>Nodosilineaceae</taxon>
        <taxon>Halomicronema</taxon>
    </lineage>
</organism>
<evidence type="ECO:0000313" key="2">
    <source>
        <dbReference type="Proteomes" id="UP000191901"/>
    </source>
</evidence>